<comment type="similarity">
    <text evidence="3 15 17">Belongs to the RNA methyltransferase TrmD family.</text>
</comment>
<evidence type="ECO:0000256" key="11">
    <source>
        <dbReference type="ARBA" id="ARBA00022694"/>
    </source>
</evidence>
<dbReference type="EC" id="2.1.1.228" evidence="5 15"/>
<evidence type="ECO:0000256" key="3">
    <source>
        <dbReference type="ARBA" id="ARBA00007630"/>
    </source>
</evidence>
<comment type="catalytic activity">
    <reaction evidence="14 15 17">
        <text>guanosine(37) in tRNA + S-adenosyl-L-methionine = N(1)-methylguanosine(37) in tRNA + S-adenosyl-L-homocysteine + H(+)</text>
        <dbReference type="Rhea" id="RHEA:36899"/>
        <dbReference type="Rhea" id="RHEA-COMP:10145"/>
        <dbReference type="Rhea" id="RHEA-COMP:10147"/>
        <dbReference type="ChEBI" id="CHEBI:15378"/>
        <dbReference type="ChEBI" id="CHEBI:57856"/>
        <dbReference type="ChEBI" id="CHEBI:59789"/>
        <dbReference type="ChEBI" id="CHEBI:73542"/>
        <dbReference type="ChEBI" id="CHEBI:74269"/>
        <dbReference type="EC" id="2.1.1.228"/>
    </reaction>
</comment>
<evidence type="ECO:0000256" key="9">
    <source>
        <dbReference type="ARBA" id="ARBA00022679"/>
    </source>
</evidence>
<keyword evidence="10 15" id="KW-0949">S-adenosyl-L-methionine</keyword>
<evidence type="ECO:0000256" key="8">
    <source>
        <dbReference type="ARBA" id="ARBA00022603"/>
    </source>
</evidence>
<evidence type="ECO:0000313" key="20">
    <source>
        <dbReference type="Proteomes" id="UP000034694"/>
    </source>
</evidence>
<evidence type="ECO:0000256" key="13">
    <source>
        <dbReference type="ARBA" id="ARBA00033392"/>
    </source>
</evidence>
<dbReference type="InterPro" id="IPR016009">
    <property type="entry name" value="tRNA_MeTrfase_TRMD/TRM10"/>
</dbReference>
<dbReference type="InterPro" id="IPR029026">
    <property type="entry name" value="tRNA_m1G_MTases_N"/>
</dbReference>
<dbReference type="SUPFAM" id="SSF75217">
    <property type="entry name" value="alpha/beta knot"/>
    <property type="match status" value="1"/>
</dbReference>
<dbReference type="InterPro" id="IPR029028">
    <property type="entry name" value="Alpha/beta_knot_MTases"/>
</dbReference>
<dbReference type="NCBIfam" id="TIGR00088">
    <property type="entry name" value="trmD"/>
    <property type="match status" value="1"/>
</dbReference>
<dbReference type="PANTHER" id="PTHR46417">
    <property type="entry name" value="TRNA (GUANINE-N(1)-)-METHYLTRANSFERASE"/>
    <property type="match status" value="1"/>
</dbReference>
<evidence type="ECO:0000256" key="15">
    <source>
        <dbReference type="HAMAP-Rule" id="MF_00605"/>
    </source>
</evidence>
<feature type="binding site" evidence="15 16">
    <location>
        <position position="110"/>
    </location>
    <ligand>
        <name>S-adenosyl-L-methionine</name>
        <dbReference type="ChEBI" id="CHEBI:59789"/>
    </ligand>
</feature>
<keyword evidence="8 15" id="KW-0489">Methyltransferase</keyword>
<evidence type="ECO:0000256" key="17">
    <source>
        <dbReference type="RuleBase" id="RU003464"/>
    </source>
</evidence>
<comment type="subunit">
    <text evidence="4 15 17">Homodimer.</text>
</comment>
<sequence>MTLDILTLFPEMFAGPFEYSIVKRASENGLVKINLHDLRQWATDKYKSVDDRPYGGGAGMVMRVDIIDAAVAALKSQFSKVVLMDAGGERYTQKKAEELARVEQLIIICGHYEGVDHRVHEHIAEEVISVGDYVLSGGEIPAMIIADSVIRLLPEVLGNPKSLEEESFHESLMLNDQCSIRTEYPQYTRPEEYKGWRVPEVLLSGNHKQIQEWRKSK</sequence>
<evidence type="ECO:0000256" key="4">
    <source>
        <dbReference type="ARBA" id="ARBA00011738"/>
    </source>
</evidence>
<evidence type="ECO:0000256" key="5">
    <source>
        <dbReference type="ARBA" id="ARBA00012807"/>
    </source>
</evidence>
<dbReference type="FunFam" id="3.40.1280.10:FF:000001">
    <property type="entry name" value="tRNA (guanine-N(1)-)-methyltransferase"/>
    <property type="match status" value="1"/>
</dbReference>
<name>A0A0G1UM81_9BACT</name>
<dbReference type="GO" id="GO:0005829">
    <property type="term" value="C:cytosol"/>
    <property type="evidence" value="ECO:0007669"/>
    <property type="project" value="TreeGrafter"/>
</dbReference>
<comment type="caution">
    <text evidence="19">The sequence shown here is derived from an EMBL/GenBank/DDBJ whole genome shotgun (WGS) entry which is preliminary data.</text>
</comment>
<reference evidence="19 20" key="1">
    <citation type="journal article" date="2015" name="Nature">
        <title>rRNA introns, odd ribosomes, and small enigmatic genomes across a large radiation of phyla.</title>
        <authorList>
            <person name="Brown C.T."/>
            <person name="Hug L.A."/>
            <person name="Thomas B.C."/>
            <person name="Sharon I."/>
            <person name="Castelle C.J."/>
            <person name="Singh A."/>
            <person name="Wilkins M.J."/>
            <person name="Williams K.H."/>
            <person name="Banfield J.F."/>
        </authorList>
    </citation>
    <scope>NUCLEOTIDE SEQUENCE [LARGE SCALE GENOMIC DNA]</scope>
</reference>
<dbReference type="AlphaFoldDB" id="A0A0G1UM81"/>
<dbReference type="NCBIfam" id="NF000648">
    <property type="entry name" value="PRK00026.1"/>
    <property type="match status" value="1"/>
</dbReference>
<accession>A0A0G1UM81</accession>
<evidence type="ECO:0000313" key="19">
    <source>
        <dbReference type="EMBL" id="KKU95332.1"/>
    </source>
</evidence>
<comment type="function">
    <text evidence="1 15 17">Specifically methylates guanosine-37 in various tRNAs.</text>
</comment>
<gene>
    <name evidence="15" type="primary">trmD</name>
    <name evidence="19" type="ORF">UY28_C0055G0004</name>
</gene>
<evidence type="ECO:0000256" key="7">
    <source>
        <dbReference type="ARBA" id="ARBA00022490"/>
    </source>
</evidence>
<dbReference type="CDD" id="cd18080">
    <property type="entry name" value="TrmD-like"/>
    <property type="match status" value="1"/>
</dbReference>
<dbReference type="GO" id="GO:0002939">
    <property type="term" value="P:tRNA N1-guanine methylation"/>
    <property type="evidence" value="ECO:0007669"/>
    <property type="project" value="TreeGrafter"/>
</dbReference>
<dbReference type="Gene3D" id="3.40.1280.10">
    <property type="match status" value="1"/>
</dbReference>
<dbReference type="InterPro" id="IPR002649">
    <property type="entry name" value="tRNA_m1G_MeTrfase_TrmD"/>
</dbReference>
<feature type="binding site" evidence="15 16">
    <location>
        <begin position="130"/>
        <end position="135"/>
    </location>
    <ligand>
        <name>S-adenosyl-L-methionine</name>
        <dbReference type="ChEBI" id="CHEBI:59789"/>
    </ligand>
</feature>
<dbReference type="Gene3D" id="1.10.1270.20">
    <property type="entry name" value="tRNA(m1g37)methyltransferase, domain 2"/>
    <property type="match status" value="1"/>
</dbReference>
<comment type="subcellular location">
    <subcellularLocation>
        <location evidence="2 15 17">Cytoplasm</location>
    </subcellularLocation>
</comment>
<dbReference type="PATRIC" id="fig|1618362.3.peg.1114"/>
<feature type="domain" description="tRNA methyltransferase TRMD/TRM10-type" evidence="18">
    <location>
        <begin position="1"/>
        <end position="216"/>
    </location>
</feature>
<protein>
    <recommendedName>
        <fullName evidence="6 15">tRNA (guanine-N(1)-)-methyltransferase</fullName>
        <ecNumber evidence="5 15">2.1.1.228</ecNumber>
    </recommendedName>
    <alternativeName>
        <fullName evidence="12 15">M1G-methyltransferase</fullName>
    </alternativeName>
    <alternativeName>
        <fullName evidence="13 15">tRNA [GM37] methyltransferase</fullName>
    </alternativeName>
</protein>
<dbReference type="Proteomes" id="UP000034694">
    <property type="component" value="Unassembled WGS sequence"/>
</dbReference>
<dbReference type="EMBL" id="LCPK01000055">
    <property type="protein sequence ID" value="KKU95332.1"/>
    <property type="molecule type" value="Genomic_DNA"/>
</dbReference>
<evidence type="ECO:0000256" key="2">
    <source>
        <dbReference type="ARBA" id="ARBA00004496"/>
    </source>
</evidence>
<evidence type="ECO:0000256" key="16">
    <source>
        <dbReference type="PIRSR" id="PIRSR000386-1"/>
    </source>
</evidence>
<keyword evidence="11 15" id="KW-0819">tRNA processing</keyword>
<organism evidence="19 20">
    <name type="scientific">Candidatus Amesbacteria bacterium GW2011_GWB1_48_13</name>
    <dbReference type="NCBI Taxonomy" id="1618362"/>
    <lineage>
        <taxon>Bacteria</taxon>
        <taxon>Candidatus Amesiibacteriota</taxon>
    </lineage>
</organism>
<proteinExistence type="inferred from homology"/>
<dbReference type="PANTHER" id="PTHR46417:SF1">
    <property type="entry name" value="TRNA (GUANINE-N(1)-)-METHYLTRANSFERASE"/>
    <property type="match status" value="1"/>
</dbReference>
<evidence type="ECO:0000256" key="1">
    <source>
        <dbReference type="ARBA" id="ARBA00002634"/>
    </source>
</evidence>
<evidence type="ECO:0000256" key="12">
    <source>
        <dbReference type="ARBA" id="ARBA00029736"/>
    </source>
</evidence>
<dbReference type="PIRSF" id="PIRSF000386">
    <property type="entry name" value="tRNA_mtase"/>
    <property type="match status" value="1"/>
</dbReference>
<keyword evidence="7 15" id="KW-0963">Cytoplasm</keyword>
<dbReference type="Pfam" id="PF01746">
    <property type="entry name" value="tRNA_m1G_MT"/>
    <property type="match status" value="1"/>
</dbReference>
<keyword evidence="9 15" id="KW-0808">Transferase</keyword>
<dbReference type="HAMAP" id="MF_00605">
    <property type="entry name" value="TrmD"/>
    <property type="match status" value="1"/>
</dbReference>
<evidence type="ECO:0000256" key="14">
    <source>
        <dbReference type="ARBA" id="ARBA00047783"/>
    </source>
</evidence>
<dbReference type="InterPro" id="IPR023148">
    <property type="entry name" value="tRNA_m1G_MeTrfase_C_sf"/>
</dbReference>
<evidence type="ECO:0000256" key="10">
    <source>
        <dbReference type="ARBA" id="ARBA00022691"/>
    </source>
</evidence>
<dbReference type="GO" id="GO:0052906">
    <property type="term" value="F:tRNA (guanine(37)-N1)-methyltransferase activity"/>
    <property type="evidence" value="ECO:0007669"/>
    <property type="project" value="UniProtKB-UniRule"/>
</dbReference>
<evidence type="ECO:0000259" key="18">
    <source>
        <dbReference type="Pfam" id="PF01746"/>
    </source>
</evidence>
<evidence type="ECO:0000256" key="6">
    <source>
        <dbReference type="ARBA" id="ARBA00014679"/>
    </source>
</evidence>